<evidence type="ECO:0000313" key="3">
    <source>
        <dbReference type="Proteomes" id="UP000315995"/>
    </source>
</evidence>
<protein>
    <submittedName>
        <fullName evidence="2">Class I SAM-dependent methyltransferase</fullName>
    </submittedName>
</protein>
<dbReference type="Pfam" id="PF08241">
    <property type="entry name" value="Methyltransf_11"/>
    <property type="match status" value="1"/>
</dbReference>
<dbReference type="Gene3D" id="3.40.50.150">
    <property type="entry name" value="Vaccinia Virus protein VP39"/>
    <property type="match status" value="1"/>
</dbReference>
<dbReference type="RefSeq" id="WP_141198884.1">
    <property type="nucleotide sequence ID" value="NZ_CP041186.1"/>
</dbReference>
<evidence type="ECO:0000259" key="1">
    <source>
        <dbReference type="Pfam" id="PF08241"/>
    </source>
</evidence>
<name>A0A4Y6PVR0_PERCE</name>
<accession>A0A5B8Y7C3</accession>
<sequence length="243" mass="27133">MASDEQEKSPDAQRVYYDHEPAYKAIAEAGGTGWDDLPSEQRHLCDDSEATDSYVALDRFLASRWAPQPGTRAIEFGCGGGQASMRLAEYGYSVVGVDYSETAIELARQNADEADLDIDFVVADVLDLSDFDDDEFGLVVDNHCLHCLVEPADREAFLREATRVLHPGGIFFSETMTREGFFDPDKFDVDPETHISASGTRIWVSKIELDEELRGANFNIIHTYSRNHGHGFGYTFVNYALAR</sequence>
<dbReference type="AlphaFoldDB" id="A0A4Y6PVR0"/>
<dbReference type="SUPFAM" id="SSF53335">
    <property type="entry name" value="S-adenosyl-L-methionine-dependent methyltransferases"/>
    <property type="match status" value="1"/>
</dbReference>
<organism evidence="2 3">
    <name type="scientific">Persicimonas caeni</name>
    <dbReference type="NCBI Taxonomy" id="2292766"/>
    <lineage>
        <taxon>Bacteria</taxon>
        <taxon>Deltaproteobacteria</taxon>
        <taxon>Bradymonadales</taxon>
        <taxon>Bradymonadaceae</taxon>
        <taxon>Persicimonas</taxon>
    </lineage>
</organism>
<proteinExistence type="predicted"/>
<dbReference type="GO" id="GO:0008757">
    <property type="term" value="F:S-adenosylmethionine-dependent methyltransferase activity"/>
    <property type="evidence" value="ECO:0007669"/>
    <property type="project" value="InterPro"/>
</dbReference>
<keyword evidence="2" id="KW-0489">Methyltransferase</keyword>
<keyword evidence="2" id="KW-0808">Transferase</keyword>
<dbReference type="Proteomes" id="UP000315995">
    <property type="component" value="Chromosome"/>
</dbReference>
<dbReference type="GO" id="GO:0032259">
    <property type="term" value="P:methylation"/>
    <property type="evidence" value="ECO:0007669"/>
    <property type="project" value="UniProtKB-KW"/>
</dbReference>
<feature type="domain" description="Methyltransferase type 11" evidence="1">
    <location>
        <begin position="75"/>
        <end position="172"/>
    </location>
</feature>
<evidence type="ECO:0000313" key="2">
    <source>
        <dbReference type="EMBL" id="QDG52412.1"/>
    </source>
</evidence>
<keyword evidence="3" id="KW-1185">Reference proteome</keyword>
<dbReference type="InterPro" id="IPR029063">
    <property type="entry name" value="SAM-dependent_MTases_sf"/>
</dbReference>
<dbReference type="OrthoDB" id="262045at2"/>
<reference evidence="2 3" key="1">
    <citation type="submission" date="2019-06" db="EMBL/GenBank/DDBJ databases">
        <title>Persicimonas caeni gen. nov., sp. nov., a predatory bacterium isolated from solar saltern.</title>
        <authorList>
            <person name="Wang S."/>
        </authorList>
    </citation>
    <scope>NUCLEOTIDE SEQUENCE [LARGE SCALE GENOMIC DNA]</scope>
    <source>
        <strain evidence="2 3">YN101</strain>
    </source>
</reference>
<dbReference type="CDD" id="cd02440">
    <property type="entry name" value="AdoMet_MTases"/>
    <property type="match status" value="1"/>
</dbReference>
<accession>A0A4Y6PVR0</accession>
<gene>
    <name evidence="2" type="ORF">FIV42_17185</name>
</gene>
<dbReference type="InterPro" id="IPR013216">
    <property type="entry name" value="Methyltransf_11"/>
</dbReference>
<dbReference type="PANTHER" id="PTHR43591">
    <property type="entry name" value="METHYLTRANSFERASE"/>
    <property type="match status" value="1"/>
</dbReference>
<dbReference type="EMBL" id="CP041186">
    <property type="protein sequence ID" value="QDG52412.1"/>
    <property type="molecule type" value="Genomic_DNA"/>
</dbReference>